<dbReference type="PANTHER" id="PTHR47053">
    <property type="entry name" value="MUREIN DD-ENDOPEPTIDASE MEPH-RELATED"/>
    <property type="match status" value="1"/>
</dbReference>
<sequence>MENTRTTQLITFAKNLLGAPYKYGAYTEPASDTQVTFDCSSFIQFVFHNFGTELPRSTILQAAAEGEEIKSLAEAQPGDVLFFEGEIGHYRHELFPGRKVYIGHAGIYAGDNTMIHSTNSNGFSGVVEHPLEPAINPAYNKNTIVLIKRF</sequence>
<organism evidence="6 7">
    <name type="scientific">Candidatus Wolfebacteria bacterium GW2011_GWC2_39_22</name>
    <dbReference type="NCBI Taxonomy" id="1619013"/>
    <lineage>
        <taxon>Bacteria</taxon>
        <taxon>Candidatus Wolfeibacteriota</taxon>
    </lineage>
</organism>
<accession>A0A0G0NBJ7</accession>
<keyword evidence="3" id="KW-0378">Hydrolase</keyword>
<feature type="domain" description="NlpC/P60" evidence="5">
    <location>
        <begin position="3"/>
        <end position="150"/>
    </location>
</feature>
<dbReference type="GO" id="GO:0008234">
    <property type="term" value="F:cysteine-type peptidase activity"/>
    <property type="evidence" value="ECO:0007669"/>
    <property type="project" value="UniProtKB-KW"/>
</dbReference>
<dbReference type="InterPro" id="IPR038765">
    <property type="entry name" value="Papain-like_cys_pep_sf"/>
</dbReference>
<keyword evidence="4" id="KW-0788">Thiol protease</keyword>
<dbReference type="Pfam" id="PF00877">
    <property type="entry name" value="NLPC_P60"/>
    <property type="match status" value="1"/>
</dbReference>
<keyword evidence="2" id="KW-0645">Protease</keyword>
<evidence type="ECO:0000256" key="4">
    <source>
        <dbReference type="ARBA" id="ARBA00022807"/>
    </source>
</evidence>
<dbReference type="InterPro" id="IPR051202">
    <property type="entry name" value="Peptidase_C40"/>
</dbReference>
<dbReference type="AlphaFoldDB" id="A0A0G0NBJ7"/>
<evidence type="ECO:0000256" key="3">
    <source>
        <dbReference type="ARBA" id="ARBA00022801"/>
    </source>
</evidence>
<evidence type="ECO:0000256" key="1">
    <source>
        <dbReference type="ARBA" id="ARBA00007074"/>
    </source>
</evidence>
<dbReference type="PROSITE" id="PS51935">
    <property type="entry name" value="NLPC_P60"/>
    <property type="match status" value="1"/>
</dbReference>
<proteinExistence type="inferred from homology"/>
<comment type="caution">
    <text evidence="6">The sequence shown here is derived from an EMBL/GenBank/DDBJ whole genome shotgun (WGS) entry which is preliminary data.</text>
</comment>
<protein>
    <submittedName>
        <fullName evidence="6">Lytic transglycosylase, catalytic</fullName>
    </submittedName>
</protein>
<dbReference type="GO" id="GO:0006508">
    <property type="term" value="P:proteolysis"/>
    <property type="evidence" value="ECO:0007669"/>
    <property type="project" value="UniProtKB-KW"/>
</dbReference>
<dbReference type="InterPro" id="IPR000064">
    <property type="entry name" value="NLP_P60_dom"/>
</dbReference>
<name>A0A0G0NBJ7_9BACT</name>
<comment type="similarity">
    <text evidence="1">Belongs to the peptidase C40 family.</text>
</comment>
<dbReference type="EMBL" id="LBWR01000001">
    <property type="protein sequence ID" value="KKR12858.1"/>
    <property type="molecule type" value="Genomic_DNA"/>
</dbReference>
<dbReference type="PANTHER" id="PTHR47053:SF1">
    <property type="entry name" value="MUREIN DD-ENDOPEPTIDASE MEPH-RELATED"/>
    <property type="match status" value="1"/>
</dbReference>
<reference evidence="6 7" key="1">
    <citation type="journal article" date="2015" name="Nature">
        <title>rRNA introns, odd ribosomes, and small enigmatic genomes across a large radiation of phyla.</title>
        <authorList>
            <person name="Brown C.T."/>
            <person name="Hug L.A."/>
            <person name="Thomas B.C."/>
            <person name="Sharon I."/>
            <person name="Castelle C.J."/>
            <person name="Singh A."/>
            <person name="Wilkins M.J."/>
            <person name="Williams K.H."/>
            <person name="Banfield J.F."/>
        </authorList>
    </citation>
    <scope>NUCLEOTIDE SEQUENCE [LARGE SCALE GENOMIC DNA]</scope>
</reference>
<dbReference type="STRING" id="1619013.UT41_C0001G0402"/>
<evidence type="ECO:0000313" key="6">
    <source>
        <dbReference type="EMBL" id="KKR12858.1"/>
    </source>
</evidence>
<dbReference type="Proteomes" id="UP000034665">
    <property type="component" value="Unassembled WGS sequence"/>
</dbReference>
<evidence type="ECO:0000259" key="5">
    <source>
        <dbReference type="PROSITE" id="PS51935"/>
    </source>
</evidence>
<evidence type="ECO:0000256" key="2">
    <source>
        <dbReference type="ARBA" id="ARBA00022670"/>
    </source>
</evidence>
<dbReference type="SUPFAM" id="SSF54001">
    <property type="entry name" value="Cysteine proteinases"/>
    <property type="match status" value="1"/>
</dbReference>
<evidence type="ECO:0000313" key="7">
    <source>
        <dbReference type="Proteomes" id="UP000034665"/>
    </source>
</evidence>
<dbReference type="Gene3D" id="3.90.1720.10">
    <property type="entry name" value="endopeptidase domain like (from Nostoc punctiforme)"/>
    <property type="match status" value="1"/>
</dbReference>
<gene>
    <name evidence="6" type="ORF">UT41_C0001G0402</name>
</gene>